<sequence>MDEATWGGSFQKMRQVGSPPKREHLEMAHIAALQKEQRQNERLNGANDEMRRDLPYNRSDHYSNAPQYYHYHSGLETAHPKEATVKDMHQTFLLSNQGTYPGKLPQKDQSGGSQNGPTGETNKHEANSQMNPMQKLSKNCLIDSYPKDEPSDCEKGTEYNSAQNILSAFENGAYVNSEQTLPPECTNSDVYFTREALNSMSTISYQHNDYPPRGEDPALVNTGTHIFSDKRDALTHDGEKLLMYQPRGGNTHLSNESITPCTRRQNAASIWGHTILKEQPRDEKTAYYSYEVKGEAEMCDTLKGYKNNGPNVRSVNMKADVKMRQPVNSSLADCPNGDLLCANKTTMGSENIKRHLHHPLNDSVLSNGHVVHEEDSQKVASTSKKIMTRNWAGNEEEANNGAFIPLGENTQMGHFKRAEVQPHDFFHANYNTCALSRSNLRDDPADPIYDNTHYYNDHVNGTPLNGGPNGYGLRQSKRRVLHVGGSRNVGTPSCKDDPSHEVKSPSVTTLPDQRTTPKTAIFNGEDEQNMSEPTYTQKMNQARGIFEDSPQHTSGKNYLSRFVQSDYEMGKMGKMDQMDQLNQMDEIRSCIPERPLYGNQNYDVPQIIQGITTKQKNGIVAECNQDTVIEYNDKWRLVKGKQFAINQADNFKSVEDSATYFQNYLNEHNENTKRMLTRINFNSLTGKFVINSLRDADGNAAGGDVRQLNRVYDYKDTLRSYPAYYGISQHMHSGTKEALKCGGEKGGGVFQNDHHSDGKNVHEQMRKKKSVGKKPNIALCGAGGGDYQLKKRIKDFVSQKMSDYFNVNFV</sequence>
<protein>
    <submittedName>
        <fullName evidence="2">Uncharacterized protein</fullName>
    </submittedName>
</protein>
<gene>
    <name evidence="2" type="ORF">PVIIG_00182</name>
</gene>
<name>A0A0J9SA26_PLAVI</name>
<feature type="compositionally biased region" description="Polar residues" evidence="1">
    <location>
        <begin position="107"/>
        <end position="120"/>
    </location>
</feature>
<feature type="region of interest" description="Disordered" evidence="1">
    <location>
        <begin position="95"/>
        <end position="132"/>
    </location>
</feature>
<feature type="region of interest" description="Disordered" evidence="1">
    <location>
        <begin position="1"/>
        <end position="21"/>
    </location>
</feature>
<dbReference type="EMBL" id="KQ234361">
    <property type="protein sequence ID" value="KMZ78787.1"/>
    <property type="molecule type" value="Genomic_DNA"/>
</dbReference>
<accession>A0A0J9SA26</accession>
<feature type="compositionally biased region" description="Polar residues" evidence="1">
    <location>
        <begin position="505"/>
        <end position="518"/>
    </location>
</feature>
<evidence type="ECO:0000256" key="1">
    <source>
        <dbReference type="SAM" id="MobiDB-lite"/>
    </source>
</evidence>
<reference evidence="2 3" key="1">
    <citation type="submission" date="2011-08" db="EMBL/GenBank/DDBJ databases">
        <title>The Genome Sequence of Plasmodium vivax India VII.</title>
        <authorList>
            <consortium name="The Broad Institute Genome Sequencing Platform"/>
            <consortium name="The Broad Institute Genome Sequencing Center for Infectious Disease"/>
            <person name="Neafsey D."/>
            <person name="Carlton J."/>
            <person name="Barnwell J."/>
            <person name="Collins W."/>
            <person name="Escalante A."/>
            <person name="Mullikin J."/>
            <person name="Saul A."/>
            <person name="Guigo R."/>
            <person name="Camara F."/>
            <person name="Young S.K."/>
            <person name="Zeng Q."/>
            <person name="Gargeya S."/>
            <person name="Fitzgerald M."/>
            <person name="Haas B."/>
            <person name="Abouelleil A."/>
            <person name="Alvarado L."/>
            <person name="Arachchi H.M."/>
            <person name="Berlin A."/>
            <person name="Brown A."/>
            <person name="Chapman S.B."/>
            <person name="Chen Z."/>
            <person name="Dunbar C."/>
            <person name="Freedman E."/>
            <person name="Gearin G."/>
            <person name="Gellesch M."/>
            <person name="Goldberg J."/>
            <person name="Griggs A."/>
            <person name="Gujja S."/>
            <person name="Heiman D."/>
            <person name="Howarth C."/>
            <person name="Larson L."/>
            <person name="Lui A."/>
            <person name="MacDonald P.J.P."/>
            <person name="Montmayeur A."/>
            <person name="Murphy C."/>
            <person name="Neiman D."/>
            <person name="Pearson M."/>
            <person name="Priest M."/>
            <person name="Roberts A."/>
            <person name="Saif S."/>
            <person name="Shea T."/>
            <person name="Shenoy N."/>
            <person name="Sisk P."/>
            <person name="Stolte C."/>
            <person name="Sykes S."/>
            <person name="Wortman J."/>
            <person name="Nusbaum C."/>
            <person name="Birren B."/>
        </authorList>
    </citation>
    <scope>NUCLEOTIDE SEQUENCE [LARGE SCALE GENOMIC DNA]</scope>
    <source>
        <strain evidence="2 3">India VII</strain>
    </source>
</reference>
<evidence type="ECO:0000313" key="2">
    <source>
        <dbReference type="EMBL" id="KMZ78787.1"/>
    </source>
</evidence>
<dbReference type="Proteomes" id="UP000053562">
    <property type="component" value="Unassembled WGS sequence"/>
</dbReference>
<proteinExistence type="predicted"/>
<evidence type="ECO:0000313" key="3">
    <source>
        <dbReference type="Proteomes" id="UP000053562"/>
    </source>
</evidence>
<dbReference type="OrthoDB" id="370791at2759"/>
<feature type="region of interest" description="Disordered" evidence="1">
    <location>
        <begin position="35"/>
        <end position="54"/>
    </location>
</feature>
<feature type="region of interest" description="Disordered" evidence="1">
    <location>
        <begin position="483"/>
        <end position="532"/>
    </location>
</feature>
<feature type="compositionally biased region" description="Basic and acidic residues" evidence="1">
    <location>
        <begin position="494"/>
        <end position="503"/>
    </location>
</feature>
<organism evidence="2 3">
    <name type="scientific">Plasmodium vivax India VII</name>
    <dbReference type="NCBI Taxonomy" id="1077284"/>
    <lineage>
        <taxon>Eukaryota</taxon>
        <taxon>Sar</taxon>
        <taxon>Alveolata</taxon>
        <taxon>Apicomplexa</taxon>
        <taxon>Aconoidasida</taxon>
        <taxon>Haemosporida</taxon>
        <taxon>Plasmodiidae</taxon>
        <taxon>Plasmodium</taxon>
        <taxon>Plasmodium (Plasmodium)</taxon>
    </lineage>
</organism>
<dbReference type="AlphaFoldDB" id="A0A0J9SA26"/>